<sequence length="426" mass="45717">MGRAVKLPESDVTEYVPAKRTNRVALDVTEDAPAKRSKRVDPPAELEEEDPAAAAFLLANEITFHDADSPLPCMSFETAPFPKKLIKLLIAQPGFKAPSAVQAASWPLAVAGRDVLAIAKTGSGKTLGYLLPALTRCRLEKADANGSPICLIMAPTRELAIQICSEAVKFGEPLGCRAVAVYGGASKKTQSNNLQRGCEVIAATPGRMKDMLDIRGNGYNAVTSLTKCSILVLDEADRMLDMGFEKEIRSIVWEIPTPHQTLFYSATWPAEVECIAQDLLTNPAKVSVGSGGEKLTANKSVTQRVHVVNLGFALFVCCFFVCSNLGSNLVVCLFESCCASLCLGLSSGLSSATGAEDKLEDKLCDFGFSGKKNPTIVFSGFRQPIGPRVCPQVCPQPPALRTNLRTNFVPNTMPVQKKFVLSLSSN</sequence>
<evidence type="ECO:0000256" key="13">
    <source>
        <dbReference type="SAM" id="MobiDB-lite"/>
    </source>
</evidence>
<dbReference type="PANTHER" id="PTHR47958">
    <property type="entry name" value="ATP-DEPENDENT RNA HELICASE DBP3"/>
    <property type="match status" value="1"/>
</dbReference>
<dbReference type="Gene3D" id="3.40.50.300">
    <property type="entry name" value="P-loop containing nucleotide triphosphate hydrolases"/>
    <property type="match status" value="1"/>
</dbReference>
<evidence type="ECO:0000256" key="8">
    <source>
        <dbReference type="ARBA" id="ARBA00022840"/>
    </source>
</evidence>
<dbReference type="GO" id="GO:0016787">
    <property type="term" value="F:hydrolase activity"/>
    <property type="evidence" value="ECO:0007669"/>
    <property type="project" value="UniProtKB-KW"/>
</dbReference>
<evidence type="ECO:0000259" key="14">
    <source>
        <dbReference type="PROSITE" id="PS51192"/>
    </source>
</evidence>
<feature type="short sequence motif" description="Q motif" evidence="11">
    <location>
        <begin position="74"/>
        <end position="103"/>
    </location>
</feature>
<keyword evidence="6 12" id="KW-0378">Hydrolase</keyword>
<reference evidence="16" key="1">
    <citation type="submission" date="2021-02" db="EMBL/GenBank/DDBJ databases">
        <authorList>
            <person name="Dougan E. K."/>
            <person name="Rhodes N."/>
            <person name="Thang M."/>
            <person name="Chan C."/>
        </authorList>
    </citation>
    <scope>NUCLEOTIDE SEQUENCE</scope>
</reference>
<evidence type="ECO:0008006" key="18">
    <source>
        <dbReference type="Google" id="ProtNLM"/>
    </source>
</evidence>
<accession>A0A813IYT4</accession>
<dbReference type="SMART" id="SM00487">
    <property type="entry name" value="DEXDc"/>
    <property type="match status" value="1"/>
</dbReference>
<evidence type="ECO:0000256" key="7">
    <source>
        <dbReference type="ARBA" id="ARBA00022806"/>
    </source>
</evidence>
<evidence type="ECO:0000256" key="3">
    <source>
        <dbReference type="ARBA" id="ARBA00022517"/>
    </source>
</evidence>
<dbReference type="GO" id="GO:0005524">
    <property type="term" value="F:ATP binding"/>
    <property type="evidence" value="ECO:0007669"/>
    <property type="project" value="UniProtKB-KW"/>
</dbReference>
<keyword evidence="5 12" id="KW-0547">Nucleotide-binding</keyword>
<dbReference type="GO" id="GO:0003676">
    <property type="term" value="F:nucleic acid binding"/>
    <property type="evidence" value="ECO:0007669"/>
    <property type="project" value="InterPro"/>
</dbReference>
<gene>
    <name evidence="16" type="ORF">PGLA2088_LOCUS14609</name>
</gene>
<dbReference type="InterPro" id="IPR044742">
    <property type="entry name" value="DEAD/DEAH_RhlB"/>
</dbReference>
<protein>
    <recommendedName>
        <fullName evidence="18">RNA helicase</fullName>
    </recommendedName>
</protein>
<dbReference type="AlphaFoldDB" id="A0A813IYT4"/>
<organism evidence="16 17">
    <name type="scientific">Polarella glacialis</name>
    <name type="common">Dinoflagellate</name>
    <dbReference type="NCBI Taxonomy" id="89957"/>
    <lineage>
        <taxon>Eukaryota</taxon>
        <taxon>Sar</taxon>
        <taxon>Alveolata</taxon>
        <taxon>Dinophyceae</taxon>
        <taxon>Suessiales</taxon>
        <taxon>Suessiaceae</taxon>
        <taxon>Polarella</taxon>
    </lineage>
</organism>
<dbReference type="InterPro" id="IPR014001">
    <property type="entry name" value="Helicase_ATP-bd"/>
</dbReference>
<dbReference type="InterPro" id="IPR027417">
    <property type="entry name" value="P-loop_NTPase"/>
</dbReference>
<evidence type="ECO:0000259" key="15">
    <source>
        <dbReference type="PROSITE" id="PS51195"/>
    </source>
</evidence>
<evidence type="ECO:0000256" key="1">
    <source>
        <dbReference type="ARBA" id="ARBA00004604"/>
    </source>
</evidence>
<evidence type="ECO:0000313" key="17">
    <source>
        <dbReference type="Proteomes" id="UP000626109"/>
    </source>
</evidence>
<evidence type="ECO:0000256" key="12">
    <source>
        <dbReference type="RuleBase" id="RU000492"/>
    </source>
</evidence>
<keyword evidence="7 12" id="KW-0347">Helicase</keyword>
<dbReference type="InterPro" id="IPR000629">
    <property type="entry name" value="RNA-helicase_DEAD-box_CS"/>
</dbReference>
<proteinExistence type="inferred from homology"/>
<dbReference type="PROSITE" id="PS51195">
    <property type="entry name" value="Q_MOTIF"/>
    <property type="match status" value="1"/>
</dbReference>
<dbReference type="GO" id="GO:0003724">
    <property type="term" value="F:RNA helicase activity"/>
    <property type="evidence" value="ECO:0007669"/>
    <property type="project" value="InterPro"/>
</dbReference>
<comment type="subcellular location">
    <subcellularLocation>
        <location evidence="1">Nucleus</location>
        <location evidence="1">Nucleolus</location>
    </subcellularLocation>
</comment>
<feature type="domain" description="DEAD-box RNA helicase Q" evidence="15">
    <location>
        <begin position="74"/>
        <end position="103"/>
    </location>
</feature>
<comment type="function">
    <text evidence="10">ATP-dependent RNA helicase required for 60S ribosomal subunit synthesis. Involved in efficient pre-rRNA processing, predominantly at site A3, which is necessary for the normal formation of 25S and 5.8S rRNAs.</text>
</comment>
<feature type="domain" description="Helicase ATP-binding" evidence="14">
    <location>
        <begin position="106"/>
        <end position="286"/>
    </location>
</feature>
<dbReference type="CDD" id="cd00268">
    <property type="entry name" value="DEADc"/>
    <property type="match status" value="1"/>
</dbReference>
<dbReference type="InterPro" id="IPR014014">
    <property type="entry name" value="RNA_helicase_DEAD_Q_motif"/>
</dbReference>
<comment type="caution">
    <text evidence="16">The sequence shown here is derived from an EMBL/GenBank/DDBJ whole genome shotgun (WGS) entry which is preliminary data.</text>
</comment>
<keyword evidence="9" id="KW-0539">Nucleus</keyword>
<evidence type="ECO:0000256" key="5">
    <source>
        <dbReference type="ARBA" id="ARBA00022741"/>
    </source>
</evidence>
<evidence type="ECO:0000313" key="16">
    <source>
        <dbReference type="EMBL" id="CAE8661697.1"/>
    </source>
</evidence>
<dbReference type="InterPro" id="IPR011545">
    <property type="entry name" value="DEAD/DEAH_box_helicase_dom"/>
</dbReference>
<keyword evidence="8 12" id="KW-0067">ATP-binding</keyword>
<evidence type="ECO:0000256" key="10">
    <source>
        <dbReference type="ARBA" id="ARBA00037449"/>
    </source>
</evidence>
<keyword evidence="4" id="KW-0698">rRNA processing</keyword>
<evidence type="ECO:0000256" key="9">
    <source>
        <dbReference type="ARBA" id="ARBA00023242"/>
    </source>
</evidence>
<evidence type="ECO:0000256" key="6">
    <source>
        <dbReference type="ARBA" id="ARBA00022801"/>
    </source>
</evidence>
<dbReference type="PROSITE" id="PS51192">
    <property type="entry name" value="HELICASE_ATP_BIND_1"/>
    <property type="match status" value="1"/>
</dbReference>
<dbReference type="Proteomes" id="UP000626109">
    <property type="component" value="Unassembled WGS sequence"/>
</dbReference>
<evidence type="ECO:0000256" key="4">
    <source>
        <dbReference type="ARBA" id="ARBA00022552"/>
    </source>
</evidence>
<name>A0A813IYT4_POLGL</name>
<dbReference type="EMBL" id="CAJNNW010017831">
    <property type="protein sequence ID" value="CAE8661697.1"/>
    <property type="molecule type" value="Genomic_DNA"/>
</dbReference>
<evidence type="ECO:0000256" key="2">
    <source>
        <dbReference type="ARBA" id="ARBA00009334"/>
    </source>
</evidence>
<dbReference type="SUPFAM" id="SSF52540">
    <property type="entry name" value="P-loop containing nucleoside triphosphate hydrolases"/>
    <property type="match status" value="1"/>
</dbReference>
<comment type="similarity">
    <text evidence="2">Belongs to the DEAD box helicase family. DDX5/DBP2 subfamily.</text>
</comment>
<feature type="region of interest" description="Disordered" evidence="13">
    <location>
        <begin position="26"/>
        <end position="46"/>
    </location>
</feature>
<evidence type="ECO:0000256" key="11">
    <source>
        <dbReference type="PROSITE-ProRule" id="PRU00552"/>
    </source>
</evidence>
<keyword evidence="3" id="KW-0690">Ribosome biogenesis</keyword>
<dbReference type="PROSITE" id="PS00039">
    <property type="entry name" value="DEAD_ATP_HELICASE"/>
    <property type="match status" value="1"/>
</dbReference>
<dbReference type="Pfam" id="PF00270">
    <property type="entry name" value="DEAD"/>
    <property type="match status" value="1"/>
</dbReference>